<dbReference type="Proteomes" id="UP000238823">
    <property type="component" value="Unassembled WGS sequence"/>
</dbReference>
<organism evidence="1 2">
    <name type="scientific">Enhygromyxa salina</name>
    <dbReference type="NCBI Taxonomy" id="215803"/>
    <lineage>
        <taxon>Bacteria</taxon>
        <taxon>Pseudomonadati</taxon>
        <taxon>Myxococcota</taxon>
        <taxon>Polyangia</taxon>
        <taxon>Nannocystales</taxon>
        <taxon>Nannocystaceae</taxon>
        <taxon>Enhygromyxa</taxon>
    </lineage>
</organism>
<evidence type="ECO:0000313" key="1">
    <source>
        <dbReference type="EMBL" id="PRP96375.1"/>
    </source>
</evidence>
<gene>
    <name evidence="1" type="ORF">ENSA7_71900</name>
</gene>
<reference evidence="1 2" key="1">
    <citation type="submission" date="2018-03" db="EMBL/GenBank/DDBJ databases">
        <title>Draft Genome Sequences of the Obligatory Marine Myxobacteria Enhygromyxa salina SWB007.</title>
        <authorList>
            <person name="Poehlein A."/>
            <person name="Moghaddam J.A."/>
            <person name="Harms H."/>
            <person name="Alanjari M."/>
            <person name="Koenig G.M."/>
            <person name="Daniel R."/>
            <person name="Schaeberle T.F."/>
        </authorList>
    </citation>
    <scope>NUCLEOTIDE SEQUENCE [LARGE SCALE GENOMIC DNA]</scope>
    <source>
        <strain evidence="1 2">SWB007</strain>
    </source>
</reference>
<dbReference type="RefSeq" id="WP_106093972.1">
    <property type="nucleotide sequence ID" value="NZ_PVNL01000135.1"/>
</dbReference>
<evidence type="ECO:0000313" key="2">
    <source>
        <dbReference type="Proteomes" id="UP000238823"/>
    </source>
</evidence>
<dbReference type="EMBL" id="PVNL01000135">
    <property type="protein sequence ID" value="PRP96375.1"/>
    <property type="molecule type" value="Genomic_DNA"/>
</dbReference>
<proteinExistence type="predicted"/>
<accession>A0A2S9XU44</accession>
<protein>
    <submittedName>
        <fullName evidence="1">Uncharacterized protein</fullName>
    </submittedName>
</protein>
<dbReference type="AlphaFoldDB" id="A0A2S9XU44"/>
<comment type="caution">
    <text evidence="1">The sequence shown here is derived from an EMBL/GenBank/DDBJ whole genome shotgun (WGS) entry which is preliminary data.</text>
</comment>
<sequence>MGRFEVASNSLDVSLQSLGDAVKSLTNERLIVSASGVHPDSTQVLVEEGGREHVAEHVERVNFLGHGRSSAGWPEATDE</sequence>
<name>A0A2S9XU44_9BACT</name>